<dbReference type="InterPro" id="IPR003730">
    <property type="entry name" value="Cu_polyphenol_OxRdtase"/>
</dbReference>
<organism evidence="10 11">
    <name type="scientific">Thermanaerovibrio acidaminovorans (strain ATCC 49978 / DSM 6589 / Su883)</name>
    <name type="common">Selenomonas acidaminovorans</name>
    <dbReference type="NCBI Taxonomy" id="525903"/>
    <lineage>
        <taxon>Bacteria</taxon>
        <taxon>Thermotogati</taxon>
        <taxon>Synergistota</taxon>
        <taxon>Synergistia</taxon>
        <taxon>Synergistales</taxon>
        <taxon>Synergistaceae</taxon>
        <taxon>Thermanaerovibrio</taxon>
    </lineage>
</organism>
<dbReference type="KEGG" id="tai:Taci_0948"/>
<keyword evidence="4" id="KW-0479">Metal-binding</keyword>
<evidence type="ECO:0000256" key="2">
    <source>
        <dbReference type="ARBA" id="ARBA00007353"/>
    </source>
</evidence>
<dbReference type="EMBL" id="CP001818">
    <property type="protein sequence ID" value="ACZ19180.1"/>
    <property type="molecule type" value="Genomic_DNA"/>
</dbReference>
<dbReference type="RefSeq" id="WP_012869695.1">
    <property type="nucleotide sequence ID" value="NC_013522.1"/>
</dbReference>
<dbReference type="GO" id="GO:0016787">
    <property type="term" value="F:hydrolase activity"/>
    <property type="evidence" value="ECO:0007669"/>
    <property type="project" value="UniProtKB-KW"/>
</dbReference>
<dbReference type="OrthoDB" id="4279at2"/>
<protein>
    <recommendedName>
        <fullName evidence="12">Multi-copper polyphenol oxidoreductase, laccase</fullName>
    </recommendedName>
</protein>
<evidence type="ECO:0000256" key="1">
    <source>
        <dbReference type="ARBA" id="ARBA00000553"/>
    </source>
</evidence>
<evidence type="ECO:0008006" key="12">
    <source>
        <dbReference type="Google" id="ProtNLM"/>
    </source>
</evidence>
<dbReference type="SUPFAM" id="SSF64438">
    <property type="entry name" value="CNF1/YfiH-like putative cysteine hydrolases"/>
    <property type="match status" value="1"/>
</dbReference>
<evidence type="ECO:0000256" key="3">
    <source>
        <dbReference type="ARBA" id="ARBA00022679"/>
    </source>
</evidence>
<dbReference type="eggNOG" id="COG1496">
    <property type="taxonomic scope" value="Bacteria"/>
</dbReference>
<gene>
    <name evidence="10" type="ordered locus">Taci_0948</name>
</gene>
<dbReference type="InterPro" id="IPR011324">
    <property type="entry name" value="Cytotoxic_necrot_fac-like_cat"/>
</dbReference>
<dbReference type="STRING" id="525903.Taci_0948"/>
<dbReference type="EnsemblBacteria" id="ACZ19180">
    <property type="protein sequence ID" value="ACZ19180"/>
    <property type="gene ID" value="Taci_0948"/>
</dbReference>
<evidence type="ECO:0000256" key="7">
    <source>
        <dbReference type="ARBA" id="ARBA00047989"/>
    </source>
</evidence>
<dbReference type="InterPro" id="IPR038371">
    <property type="entry name" value="Cu_polyphenol_OxRdtase_sf"/>
</dbReference>
<keyword evidence="5" id="KW-0378">Hydrolase</keyword>
<proteinExistence type="inferred from homology"/>
<dbReference type="AlphaFoldDB" id="D1BA77"/>
<evidence type="ECO:0000313" key="11">
    <source>
        <dbReference type="Proteomes" id="UP000002030"/>
    </source>
</evidence>
<sequence>MITQREDLVAGHRVMRIEEDGSFRGCLLLDGPLVDGGSGISLDLGALEGLIGDGWSSIASPRQVHGDRILAFHHDLPMDPAPEADGVMISCRGAVGAMRYADCVPVLLGVRSEPLIVGLHSGYSGTVLGICERALDAMEGTVTDWGSVWAWVGPSVCGGCYSRRVHDPATARGMRELHSSRWRVEGDLVYFDIKGAVVDQLRSRIPAPNVMVSPLCTFEDPSLPSFRRDRTARRMALLFGLPKV</sequence>
<keyword evidence="3" id="KW-0808">Transferase</keyword>
<accession>D1BA77</accession>
<dbReference type="PANTHER" id="PTHR30616:SF2">
    <property type="entry name" value="PURINE NUCLEOSIDE PHOSPHORYLASE LACC1"/>
    <property type="match status" value="1"/>
</dbReference>
<comment type="catalytic activity">
    <reaction evidence="8">
        <text>adenosine + phosphate = alpha-D-ribose 1-phosphate + adenine</text>
        <dbReference type="Rhea" id="RHEA:27642"/>
        <dbReference type="ChEBI" id="CHEBI:16335"/>
        <dbReference type="ChEBI" id="CHEBI:16708"/>
        <dbReference type="ChEBI" id="CHEBI:43474"/>
        <dbReference type="ChEBI" id="CHEBI:57720"/>
        <dbReference type="EC" id="2.4.2.1"/>
    </reaction>
    <physiologicalReaction direction="left-to-right" evidence="8">
        <dbReference type="Rhea" id="RHEA:27643"/>
    </physiologicalReaction>
</comment>
<dbReference type="HOGENOM" id="CLU_1110968_0_0_0"/>
<dbReference type="GO" id="GO:0017061">
    <property type="term" value="F:S-methyl-5-thioadenosine phosphorylase activity"/>
    <property type="evidence" value="ECO:0007669"/>
    <property type="project" value="UniProtKB-EC"/>
</dbReference>
<evidence type="ECO:0000256" key="5">
    <source>
        <dbReference type="ARBA" id="ARBA00022801"/>
    </source>
</evidence>
<dbReference type="Pfam" id="PF02578">
    <property type="entry name" value="Cu-oxidase_4"/>
    <property type="match status" value="1"/>
</dbReference>
<comment type="catalytic activity">
    <reaction evidence="9">
        <text>S-methyl-5'-thioadenosine + phosphate = 5-(methylsulfanyl)-alpha-D-ribose 1-phosphate + adenine</text>
        <dbReference type="Rhea" id="RHEA:11852"/>
        <dbReference type="ChEBI" id="CHEBI:16708"/>
        <dbReference type="ChEBI" id="CHEBI:17509"/>
        <dbReference type="ChEBI" id="CHEBI:43474"/>
        <dbReference type="ChEBI" id="CHEBI:58533"/>
        <dbReference type="EC" id="2.4.2.28"/>
    </reaction>
    <physiologicalReaction direction="left-to-right" evidence="9">
        <dbReference type="Rhea" id="RHEA:11853"/>
    </physiologicalReaction>
</comment>
<comment type="catalytic activity">
    <reaction evidence="7">
        <text>adenosine + H2O + H(+) = inosine + NH4(+)</text>
        <dbReference type="Rhea" id="RHEA:24408"/>
        <dbReference type="ChEBI" id="CHEBI:15377"/>
        <dbReference type="ChEBI" id="CHEBI:15378"/>
        <dbReference type="ChEBI" id="CHEBI:16335"/>
        <dbReference type="ChEBI" id="CHEBI:17596"/>
        <dbReference type="ChEBI" id="CHEBI:28938"/>
        <dbReference type="EC" id="3.5.4.4"/>
    </reaction>
    <physiologicalReaction direction="left-to-right" evidence="7">
        <dbReference type="Rhea" id="RHEA:24409"/>
    </physiologicalReaction>
</comment>
<dbReference type="CDD" id="cd16833">
    <property type="entry name" value="YfiH"/>
    <property type="match status" value="1"/>
</dbReference>
<dbReference type="Proteomes" id="UP000002030">
    <property type="component" value="Chromosome"/>
</dbReference>
<comment type="similarity">
    <text evidence="2">Belongs to the purine nucleoside phosphorylase YfiH/LACC1 family.</text>
</comment>
<keyword evidence="11" id="KW-1185">Reference proteome</keyword>
<dbReference type="PANTHER" id="PTHR30616">
    <property type="entry name" value="UNCHARACTERIZED PROTEIN YFIH"/>
    <property type="match status" value="1"/>
</dbReference>
<reference evidence="10 11" key="1">
    <citation type="journal article" date="2009" name="Stand. Genomic Sci.">
        <title>Complete genome sequence of Thermanaerovibrio acidaminovorans type strain (Su883).</title>
        <authorList>
            <person name="Chovatia M."/>
            <person name="Sikorski J."/>
            <person name="Schroder M."/>
            <person name="Lapidus A."/>
            <person name="Nolan M."/>
            <person name="Tice H."/>
            <person name="Glavina Del Rio T."/>
            <person name="Copeland A."/>
            <person name="Cheng J.F."/>
            <person name="Lucas S."/>
            <person name="Chen F."/>
            <person name="Bruce D."/>
            <person name="Goodwin L."/>
            <person name="Pitluck S."/>
            <person name="Ivanova N."/>
            <person name="Mavromatis K."/>
            <person name="Ovchinnikova G."/>
            <person name="Pati A."/>
            <person name="Chen A."/>
            <person name="Palaniappan K."/>
            <person name="Land M."/>
            <person name="Hauser L."/>
            <person name="Chang Y.J."/>
            <person name="Jeffries C.D."/>
            <person name="Chain P."/>
            <person name="Saunders E."/>
            <person name="Detter J.C."/>
            <person name="Brettin T."/>
            <person name="Rohde M."/>
            <person name="Goker M."/>
            <person name="Spring S."/>
            <person name="Bristow J."/>
            <person name="Markowitz V."/>
            <person name="Hugenholtz P."/>
            <person name="Kyrpides N.C."/>
            <person name="Klenk H.P."/>
            <person name="Eisen J.A."/>
        </authorList>
    </citation>
    <scope>NUCLEOTIDE SEQUENCE [LARGE SCALE GENOMIC DNA]</scope>
    <source>
        <strain evidence="11">ATCC 49978 / DSM 6589 / Su883</strain>
    </source>
</reference>
<evidence type="ECO:0000256" key="6">
    <source>
        <dbReference type="ARBA" id="ARBA00022833"/>
    </source>
</evidence>
<keyword evidence="6" id="KW-0862">Zinc</keyword>
<comment type="catalytic activity">
    <reaction evidence="1">
        <text>inosine + phosphate = alpha-D-ribose 1-phosphate + hypoxanthine</text>
        <dbReference type="Rhea" id="RHEA:27646"/>
        <dbReference type="ChEBI" id="CHEBI:17368"/>
        <dbReference type="ChEBI" id="CHEBI:17596"/>
        <dbReference type="ChEBI" id="CHEBI:43474"/>
        <dbReference type="ChEBI" id="CHEBI:57720"/>
        <dbReference type="EC" id="2.4.2.1"/>
    </reaction>
    <physiologicalReaction direction="left-to-right" evidence="1">
        <dbReference type="Rhea" id="RHEA:27647"/>
    </physiologicalReaction>
</comment>
<evidence type="ECO:0000256" key="9">
    <source>
        <dbReference type="ARBA" id="ARBA00049893"/>
    </source>
</evidence>
<dbReference type="Gene3D" id="3.60.140.10">
    <property type="entry name" value="CNF1/YfiH-like putative cysteine hydrolases"/>
    <property type="match status" value="1"/>
</dbReference>
<evidence type="ECO:0000313" key="10">
    <source>
        <dbReference type="EMBL" id="ACZ19180.1"/>
    </source>
</evidence>
<dbReference type="GO" id="GO:0005507">
    <property type="term" value="F:copper ion binding"/>
    <property type="evidence" value="ECO:0007669"/>
    <property type="project" value="TreeGrafter"/>
</dbReference>
<name>D1BA77_THEAS</name>
<evidence type="ECO:0000256" key="8">
    <source>
        <dbReference type="ARBA" id="ARBA00048968"/>
    </source>
</evidence>
<evidence type="ECO:0000256" key="4">
    <source>
        <dbReference type="ARBA" id="ARBA00022723"/>
    </source>
</evidence>